<feature type="compositionally biased region" description="Low complexity" evidence="14">
    <location>
        <begin position="639"/>
        <end position="651"/>
    </location>
</feature>
<dbReference type="OrthoDB" id="5844513at2759"/>
<proteinExistence type="inferred from homology"/>
<evidence type="ECO:0000313" key="18">
    <source>
        <dbReference type="Proteomes" id="UP000241462"/>
    </source>
</evidence>
<accession>A0A2T3AEX6</accession>
<dbReference type="AlphaFoldDB" id="A0A2T3AEX6"/>
<protein>
    <recommendedName>
        <fullName evidence="3">methionine--tRNA ligase</fullName>
        <ecNumber evidence="3">6.1.1.10</ecNumber>
    </recommendedName>
    <alternativeName>
        <fullName evidence="11">Methionyl-tRNA synthetase</fullName>
    </alternativeName>
</protein>
<name>A0A2T3AEX6_9PEZI</name>
<dbReference type="GO" id="GO:0005524">
    <property type="term" value="F:ATP binding"/>
    <property type="evidence" value="ECO:0007669"/>
    <property type="project" value="UniProtKB-KW"/>
</dbReference>
<reference evidence="17 18" key="1">
    <citation type="journal article" date="2018" name="Mycol. Prog.">
        <title>Coniella lustricola, a new species from submerged detritus.</title>
        <authorList>
            <person name="Raudabaugh D.B."/>
            <person name="Iturriaga T."/>
            <person name="Carver A."/>
            <person name="Mondo S."/>
            <person name="Pangilinan J."/>
            <person name="Lipzen A."/>
            <person name="He G."/>
            <person name="Amirebrahimi M."/>
            <person name="Grigoriev I.V."/>
            <person name="Miller A.N."/>
        </authorList>
    </citation>
    <scope>NUCLEOTIDE SEQUENCE [LARGE SCALE GENOMIC DNA]</scope>
    <source>
        <strain evidence="17 18">B22-T-1</strain>
    </source>
</reference>
<feature type="region of interest" description="Disordered" evidence="14">
    <location>
        <begin position="632"/>
        <end position="668"/>
    </location>
</feature>
<dbReference type="InterPro" id="IPR029038">
    <property type="entry name" value="MetRS_Zn"/>
</dbReference>
<evidence type="ECO:0000259" key="16">
    <source>
        <dbReference type="Pfam" id="PF19303"/>
    </source>
</evidence>
<keyword evidence="6 13" id="KW-0547">Nucleotide-binding</keyword>
<keyword evidence="4" id="KW-0820">tRNA-binding</keyword>
<keyword evidence="10 13" id="KW-0030">Aminoacyl-tRNA synthetase</keyword>
<keyword evidence="18" id="KW-1185">Reference proteome</keyword>
<dbReference type="Proteomes" id="UP000241462">
    <property type="component" value="Unassembled WGS sequence"/>
</dbReference>
<dbReference type="FunFam" id="1.10.730.10:FF:000031">
    <property type="entry name" value="Putative Methionyl-tRNA synthetase"/>
    <property type="match status" value="1"/>
</dbReference>
<dbReference type="InterPro" id="IPR001412">
    <property type="entry name" value="aa-tRNA-synth_I_CS"/>
</dbReference>
<evidence type="ECO:0000256" key="6">
    <source>
        <dbReference type="ARBA" id="ARBA00022741"/>
    </source>
</evidence>
<gene>
    <name evidence="17" type="ORF">BD289DRAFT_385258</name>
</gene>
<dbReference type="InterPro" id="IPR014758">
    <property type="entry name" value="Met-tRNA_synth"/>
</dbReference>
<dbReference type="InterPro" id="IPR015413">
    <property type="entry name" value="Methionyl/Leucyl_tRNA_Synth"/>
</dbReference>
<keyword evidence="8" id="KW-0694">RNA-binding</keyword>
<feature type="domain" description="Methionyl-tRNA synthetase anticodon-binding" evidence="16">
    <location>
        <begin position="454"/>
        <end position="605"/>
    </location>
</feature>
<dbReference type="Pfam" id="PF19303">
    <property type="entry name" value="Anticodon_3"/>
    <property type="match status" value="1"/>
</dbReference>
<dbReference type="GO" id="GO:0000049">
    <property type="term" value="F:tRNA binding"/>
    <property type="evidence" value="ECO:0007669"/>
    <property type="project" value="UniProtKB-KW"/>
</dbReference>
<evidence type="ECO:0000256" key="14">
    <source>
        <dbReference type="SAM" id="MobiDB-lite"/>
    </source>
</evidence>
<dbReference type="SUPFAM" id="SSF52374">
    <property type="entry name" value="Nucleotidylyl transferase"/>
    <property type="match status" value="1"/>
</dbReference>
<dbReference type="SUPFAM" id="SSF57770">
    <property type="entry name" value="Methionyl-tRNA synthetase (MetRS), Zn-domain"/>
    <property type="match status" value="1"/>
</dbReference>
<evidence type="ECO:0000256" key="5">
    <source>
        <dbReference type="ARBA" id="ARBA00022598"/>
    </source>
</evidence>
<evidence type="ECO:0000256" key="1">
    <source>
        <dbReference type="ARBA" id="ARBA00004496"/>
    </source>
</evidence>
<evidence type="ECO:0000256" key="3">
    <source>
        <dbReference type="ARBA" id="ARBA00012838"/>
    </source>
</evidence>
<dbReference type="CDD" id="cd00814">
    <property type="entry name" value="MetRS_core"/>
    <property type="match status" value="1"/>
</dbReference>
<dbReference type="GO" id="GO:0017101">
    <property type="term" value="C:aminoacyl-tRNA synthetase multienzyme complex"/>
    <property type="evidence" value="ECO:0007669"/>
    <property type="project" value="TreeGrafter"/>
</dbReference>
<dbReference type="Gene3D" id="3.40.50.620">
    <property type="entry name" value="HUPs"/>
    <property type="match status" value="1"/>
</dbReference>
<dbReference type="FunCoup" id="A0A2T3AEX6">
    <property type="interactions" value="1021"/>
</dbReference>
<dbReference type="CDD" id="cd07957">
    <property type="entry name" value="Anticodon_Ia_Met"/>
    <property type="match status" value="1"/>
</dbReference>
<evidence type="ECO:0000256" key="9">
    <source>
        <dbReference type="ARBA" id="ARBA00022917"/>
    </source>
</evidence>
<evidence type="ECO:0000313" key="17">
    <source>
        <dbReference type="EMBL" id="PSR94289.1"/>
    </source>
</evidence>
<dbReference type="GO" id="GO:0005829">
    <property type="term" value="C:cytosol"/>
    <property type="evidence" value="ECO:0007669"/>
    <property type="project" value="TreeGrafter"/>
</dbReference>
<comment type="subcellular location">
    <subcellularLocation>
        <location evidence="1">Cytoplasm</location>
    </subcellularLocation>
</comment>
<evidence type="ECO:0000256" key="13">
    <source>
        <dbReference type="RuleBase" id="RU363039"/>
    </source>
</evidence>
<dbReference type="NCBIfam" id="TIGR00398">
    <property type="entry name" value="metG"/>
    <property type="match status" value="1"/>
</dbReference>
<dbReference type="Pfam" id="PF09334">
    <property type="entry name" value="tRNA-synt_1g"/>
    <property type="match status" value="1"/>
</dbReference>
<dbReference type="PANTHER" id="PTHR45765:SF1">
    <property type="entry name" value="METHIONINE--TRNA LIGASE, CYTOPLASMIC"/>
    <property type="match status" value="1"/>
</dbReference>
<dbReference type="PROSITE" id="PS00178">
    <property type="entry name" value="AA_TRNA_LIGASE_I"/>
    <property type="match status" value="1"/>
</dbReference>
<dbReference type="GO" id="GO:0004825">
    <property type="term" value="F:methionine-tRNA ligase activity"/>
    <property type="evidence" value="ECO:0007669"/>
    <property type="project" value="UniProtKB-EC"/>
</dbReference>
<dbReference type="InterPro" id="IPR014729">
    <property type="entry name" value="Rossmann-like_a/b/a_fold"/>
</dbReference>
<comment type="similarity">
    <text evidence="2 13">Belongs to the class-I aminoacyl-tRNA synthetase family.</text>
</comment>
<sequence length="685" mass="76912">MAATATPTLPVDGKRNVLVTSALPYVNNVPHLGNVIGSVLSADVYARWCKARGFQTLFVCGSDEYGTATETKALAEGVSPEELCKKYHAVHKGIYDWFEIDFDIFGRTPTAHQTRITQQIFRKLWDNGFIVEREEVQPFCPHPDHQSFLADRFIEGECSICHKPGARGDQCDDCGRLMDPYQPESEAAATDGGLSKGVGWLIHPHCKVDNTVPERRKTKHMYLRLDLLEGELKEWFHKASKTGVWSANSIDITDSWIHRGLNPRAITRDLRWGTPINTDIEHLENDIYASKVFYVWFDACIGYVSITANYTDGDNLDGKLWEKWWKSDDVELVQFMGKDNVQFHSVMFPSSQIGTREPWTKVHKLSTTEWLQYEDVKFSKSKGIGVFGNNAKDTGIAPDIWRYYLLSRRPETSDSKFSWNEFVDGNNNDLLKNLGNFNQRVQKFCQAKYDSTVPDYTKYTSESIDAYVKEVNALLNEYNDYMEGTRLRDGLRIILAISAVGNKLLQDNKLDNRLLTEEPDRCAAVIGYALNHLHLLASIVAPYMPATSKAMFEQLGLEPQPTIPSEWAVDHLMKPGHKLGAPQLLFTQIPASKIDEWREAYGGEEARKEKEALLRVAEEKRLKKLAEKEKKKAKKAAAKADGGAAAAAGAAQQGGGVESAEKKEVADPAIEQVTEAIAKADVHTS</sequence>
<feature type="domain" description="Methionyl/Leucyl tRNA synthetase" evidence="15">
    <location>
        <begin position="17"/>
        <end position="441"/>
    </location>
</feature>
<dbReference type="InterPro" id="IPR023458">
    <property type="entry name" value="Met-tRNA_ligase_1"/>
</dbReference>
<evidence type="ECO:0000256" key="12">
    <source>
        <dbReference type="ARBA" id="ARBA00047364"/>
    </source>
</evidence>
<evidence type="ECO:0000256" key="2">
    <source>
        <dbReference type="ARBA" id="ARBA00005594"/>
    </source>
</evidence>
<dbReference type="InterPro" id="IPR041872">
    <property type="entry name" value="Anticodon_Met"/>
</dbReference>
<keyword evidence="5 13" id="KW-0436">Ligase</keyword>
<dbReference type="EC" id="6.1.1.10" evidence="3"/>
<dbReference type="Gene3D" id="2.20.28.20">
    <property type="entry name" value="Methionyl-tRNA synthetase, Zn-domain"/>
    <property type="match status" value="1"/>
</dbReference>
<evidence type="ECO:0000256" key="10">
    <source>
        <dbReference type="ARBA" id="ARBA00023146"/>
    </source>
</evidence>
<dbReference type="InterPro" id="IPR009080">
    <property type="entry name" value="tRNAsynth_Ia_anticodon-bd"/>
</dbReference>
<organism evidence="17 18">
    <name type="scientific">Coniella lustricola</name>
    <dbReference type="NCBI Taxonomy" id="2025994"/>
    <lineage>
        <taxon>Eukaryota</taxon>
        <taxon>Fungi</taxon>
        <taxon>Dikarya</taxon>
        <taxon>Ascomycota</taxon>
        <taxon>Pezizomycotina</taxon>
        <taxon>Sordariomycetes</taxon>
        <taxon>Sordariomycetidae</taxon>
        <taxon>Diaporthales</taxon>
        <taxon>Schizoparmaceae</taxon>
        <taxon>Coniella</taxon>
    </lineage>
</organism>
<dbReference type="SUPFAM" id="SSF47323">
    <property type="entry name" value="Anticodon-binding domain of a subclass of class I aminoacyl-tRNA synthetases"/>
    <property type="match status" value="1"/>
</dbReference>
<dbReference type="InterPro" id="IPR033911">
    <property type="entry name" value="MetRS_core"/>
</dbReference>
<comment type="catalytic activity">
    <reaction evidence="12">
        <text>tRNA(Met) + L-methionine + ATP = L-methionyl-tRNA(Met) + AMP + diphosphate</text>
        <dbReference type="Rhea" id="RHEA:13481"/>
        <dbReference type="Rhea" id="RHEA-COMP:9667"/>
        <dbReference type="Rhea" id="RHEA-COMP:9698"/>
        <dbReference type="ChEBI" id="CHEBI:30616"/>
        <dbReference type="ChEBI" id="CHEBI:33019"/>
        <dbReference type="ChEBI" id="CHEBI:57844"/>
        <dbReference type="ChEBI" id="CHEBI:78442"/>
        <dbReference type="ChEBI" id="CHEBI:78530"/>
        <dbReference type="ChEBI" id="CHEBI:456215"/>
        <dbReference type="EC" id="6.1.1.10"/>
    </reaction>
</comment>
<dbReference type="GO" id="GO:0006431">
    <property type="term" value="P:methionyl-tRNA aminoacylation"/>
    <property type="evidence" value="ECO:0007669"/>
    <property type="project" value="InterPro"/>
</dbReference>
<keyword evidence="9 13" id="KW-0648">Protein biosynthesis</keyword>
<dbReference type="EMBL" id="KZ678399">
    <property type="protein sequence ID" value="PSR94289.1"/>
    <property type="molecule type" value="Genomic_DNA"/>
</dbReference>
<evidence type="ECO:0000256" key="11">
    <source>
        <dbReference type="ARBA" id="ARBA00030904"/>
    </source>
</evidence>
<dbReference type="PRINTS" id="PR01041">
    <property type="entry name" value="TRNASYNTHMET"/>
</dbReference>
<evidence type="ECO:0000256" key="7">
    <source>
        <dbReference type="ARBA" id="ARBA00022840"/>
    </source>
</evidence>
<evidence type="ECO:0000256" key="8">
    <source>
        <dbReference type="ARBA" id="ARBA00022884"/>
    </source>
</evidence>
<keyword evidence="7 13" id="KW-0067">ATP-binding</keyword>
<evidence type="ECO:0000256" key="4">
    <source>
        <dbReference type="ARBA" id="ARBA00022555"/>
    </source>
</evidence>
<dbReference type="InParanoid" id="A0A2T3AEX6"/>
<dbReference type="PANTHER" id="PTHR45765">
    <property type="entry name" value="METHIONINE--TRNA LIGASE"/>
    <property type="match status" value="1"/>
</dbReference>
<dbReference type="STRING" id="2025994.A0A2T3AEX6"/>
<dbReference type="Gene3D" id="1.10.730.10">
    <property type="entry name" value="Isoleucyl-tRNA Synthetase, Domain 1"/>
    <property type="match status" value="1"/>
</dbReference>
<evidence type="ECO:0000259" key="15">
    <source>
        <dbReference type="Pfam" id="PF09334"/>
    </source>
</evidence>